<name>A0ACB8IET5_CITSI</name>
<dbReference type="Proteomes" id="UP000829398">
    <property type="component" value="Chromosome 8"/>
</dbReference>
<dbReference type="EMBL" id="CM039177">
    <property type="protein sequence ID" value="KAH9695621.1"/>
    <property type="molecule type" value="Genomic_DNA"/>
</dbReference>
<comment type="caution">
    <text evidence="1">The sequence shown here is derived from an EMBL/GenBank/DDBJ whole genome shotgun (WGS) entry which is preliminary data.</text>
</comment>
<gene>
    <name evidence="1" type="ORF">KPL71_022845</name>
</gene>
<protein>
    <submittedName>
        <fullName evidence="1">BED-type domain-containing protein</fullName>
    </submittedName>
</protein>
<reference evidence="2" key="1">
    <citation type="journal article" date="2023" name="Hortic. Res.">
        <title>A chromosome-level phased genome enabling allele-level studies in sweet orange: a case study on citrus Huanglongbing tolerance.</title>
        <authorList>
            <person name="Wu B."/>
            <person name="Yu Q."/>
            <person name="Deng Z."/>
            <person name="Duan Y."/>
            <person name="Luo F."/>
            <person name="Gmitter F. Jr."/>
        </authorList>
    </citation>
    <scope>NUCLEOTIDE SEQUENCE [LARGE SCALE GENOMIC DNA]</scope>
    <source>
        <strain evidence="2">cv. Valencia</strain>
    </source>
</reference>
<organism evidence="1 2">
    <name type="scientific">Citrus sinensis</name>
    <name type="common">Sweet orange</name>
    <name type="synonym">Citrus aurantium var. sinensis</name>
    <dbReference type="NCBI Taxonomy" id="2711"/>
    <lineage>
        <taxon>Eukaryota</taxon>
        <taxon>Viridiplantae</taxon>
        <taxon>Streptophyta</taxon>
        <taxon>Embryophyta</taxon>
        <taxon>Tracheophyta</taxon>
        <taxon>Spermatophyta</taxon>
        <taxon>Magnoliopsida</taxon>
        <taxon>eudicotyledons</taxon>
        <taxon>Gunneridae</taxon>
        <taxon>Pentapetalae</taxon>
        <taxon>rosids</taxon>
        <taxon>malvids</taxon>
        <taxon>Sapindales</taxon>
        <taxon>Rutaceae</taxon>
        <taxon>Aurantioideae</taxon>
        <taxon>Citrus</taxon>
    </lineage>
</organism>
<accession>A0ACB8IET5</accession>
<evidence type="ECO:0000313" key="1">
    <source>
        <dbReference type="EMBL" id="KAH9695621.1"/>
    </source>
</evidence>
<keyword evidence="2" id="KW-1185">Reference proteome</keyword>
<evidence type="ECO:0000313" key="2">
    <source>
        <dbReference type="Proteomes" id="UP000829398"/>
    </source>
</evidence>
<proteinExistence type="predicted"/>
<sequence length="753" mass="85993">MSNSLENSHVGEEDTNDDIPLEGVQEVEGVEEASRDDDGVEQSSNKKKRGMREPSYVWGHFTKVTINGELKAKCNHCQAKLVASGHNGTSHLDRHLKKSCKAKGVPSVLDSLQKTLSVTRKDDGTSCIETREFDPIVARQKIATLVVKHELPLNFVEYEAFRDWMSYANPLVKNLSRNTLKSEIFKLYQAEKAKAMALLENNDSRVAITTDMWTASNQKKGYMVVTGHFVDKSWQLQSRILRFIYLPAPHTTEFLSEAFFKCMLDWNVDRRISVVTLDNCSTNDAMVDRLMGLIPADSMLMGGNFFHMRCVAHILNLIVKDGMKVIEEWIKKIRDSVAYWTGTPKRVETFEMAARQLQVKCEKKLVLDCVTRWNSTYVMLDIAVKYKIVFSRLQQRDKHYTSLPTDGEWEMAEKMLEYLLPFYSMTELFSGTQYPTSNLFFPMICEMRINLDEWDLSSVPVIREMAGQMIMKFDKYWAQIHGILVMAVILDPRFKMQLVNYYFPQLYGEGVANEIQRVRNLSNDLVKFYEIKSGNVSDAVVGESSSADVRFNFNLGTGCKFFDIKKFEAFASQNSETIVSKSDLERYLEEPLIKSTSDFDILNWWKVNQGKYPILAQMAKDILAIPVTTVASESAFSTGGRVLTPHRSRLHPMTLEALMCTQHWLWANSKGKILESEIFNGEEFVDEDESGPQHMSSLEPWTAHEQLKQSGNASCNLEMQVAAAFQHLENGFGRVGLRCWPDSGRARPDPNYK</sequence>